<comment type="caution">
    <text evidence="2">The sequence shown here is derived from an EMBL/GenBank/DDBJ whole genome shotgun (WGS) entry which is preliminary data.</text>
</comment>
<keyword evidence="1" id="KW-1133">Transmembrane helix</keyword>
<keyword evidence="1" id="KW-0472">Membrane</keyword>
<name>A0A4R2Q5N5_9RHOB</name>
<keyword evidence="1" id="KW-0812">Transmembrane</keyword>
<gene>
    <name evidence="2" type="ORF">EV662_102321</name>
</gene>
<dbReference type="EMBL" id="SLXP01000002">
    <property type="protein sequence ID" value="TCP43128.1"/>
    <property type="molecule type" value="Genomic_DNA"/>
</dbReference>
<evidence type="ECO:0000256" key="1">
    <source>
        <dbReference type="SAM" id="Phobius"/>
    </source>
</evidence>
<dbReference type="RefSeq" id="WP_132460978.1">
    <property type="nucleotide sequence ID" value="NZ_SLXP01000002.1"/>
</dbReference>
<feature type="transmembrane region" description="Helical" evidence="1">
    <location>
        <begin position="62"/>
        <end position="84"/>
    </location>
</feature>
<protein>
    <submittedName>
        <fullName evidence="2">Uncharacterized protein</fullName>
    </submittedName>
</protein>
<accession>A0A4R2Q5N5</accession>
<reference evidence="2 3" key="1">
    <citation type="submission" date="2019-03" db="EMBL/GenBank/DDBJ databases">
        <title>Genomic Encyclopedia of Type Strains, Phase IV (KMG-IV): sequencing the most valuable type-strain genomes for metagenomic binning, comparative biology and taxonomic classification.</title>
        <authorList>
            <person name="Goeker M."/>
        </authorList>
    </citation>
    <scope>NUCLEOTIDE SEQUENCE [LARGE SCALE GENOMIC DNA]</scope>
    <source>
        <strain evidence="2 3">DSM 18063</strain>
    </source>
</reference>
<dbReference type="Proteomes" id="UP000294835">
    <property type="component" value="Unassembled WGS sequence"/>
</dbReference>
<keyword evidence="3" id="KW-1185">Reference proteome</keyword>
<sequence>MTVLLAYAGWAAAPLVAYAALSHGLRRAPRGFAVLFALYTALAWVTWAALGAQAAATVAPSAVIVPWAGVAVLSLLLYALGAWIGGGE</sequence>
<dbReference type="AlphaFoldDB" id="A0A4R2Q5N5"/>
<feature type="transmembrane region" description="Helical" evidence="1">
    <location>
        <begin position="29"/>
        <end position="50"/>
    </location>
</feature>
<proteinExistence type="predicted"/>
<evidence type="ECO:0000313" key="3">
    <source>
        <dbReference type="Proteomes" id="UP000294835"/>
    </source>
</evidence>
<organism evidence="2 3">
    <name type="scientific">Rhodovulum marinum</name>
    <dbReference type="NCBI Taxonomy" id="320662"/>
    <lineage>
        <taxon>Bacteria</taxon>
        <taxon>Pseudomonadati</taxon>
        <taxon>Pseudomonadota</taxon>
        <taxon>Alphaproteobacteria</taxon>
        <taxon>Rhodobacterales</taxon>
        <taxon>Paracoccaceae</taxon>
        <taxon>Rhodovulum</taxon>
    </lineage>
</organism>
<evidence type="ECO:0000313" key="2">
    <source>
        <dbReference type="EMBL" id="TCP43128.1"/>
    </source>
</evidence>